<dbReference type="VEuPathDB" id="TrichDB:TVAGG3_0978850"/>
<keyword evidence="2 4" id="KW-0547">Nucleotide-binding</keyword>
<name>A2DRT3_TRIV3</name>
<evidence type="ECO:0000256" key="4">
    <source>
        <dbReference type="PROSITE-ProRule" id="PRU00409"/>
    </source>
</evidence>
<dbReference type="InParanoid" id="A2DRT3"/>
<dbReference type="RefSeq" id="XP_001329103.1">
    <property type="nucleotide sequence ID" value="XM_001329068.1"/>
</dbReference>
<feature type="domain" description="ATP-grasp" evidence="5">
    <location>
        <begin position="309"/>
        <end position="356"/>
    </location>
</feature>
<evidence type="ECO:0000313" key="7">
    <source>
        <dbReference type="Proteomes" id="UP000001542"/>
    </source>
</evidence>
<dbReference type="GO" id="GO:0046872">
    <property type="term" value="F:metal ion binding"/>
    <property type="evidence" value="ECO:0007669"/>
    <property type="project" value="InterPro"/>
</dbReference>
<dbReference type="Pfam" id="PF03133">
    <property type="entry name" value="TTL"/>
    <property type="match status" value="1"/>
</dbReference>
<evidence type="ECO:0000256" key="2">
    <source>
        <dbReference type="ARBA" id="ARBA00022741"/>
    </source>
</evidence>
<dbReference type="SUPFAM" id="SSF56059">
    <property type="entry name" value="Glutathione synthetase ATP-binding domain-like"/>
    <property type="match status" value="1"/>
</dbReference>
<dbReference type="GO" id="GO:0005524">
    <property type="term" value="F:ATP binding"/>
    <property type="evidence" value="ECO:0007669"/>
    <property type="project" value="UniProtKB-UniRule"/>
</dbReference>
<dbReference type="OrthoDB" id="202825at2759"/>
<dbReference type="GO" id="GO:0015631">
    <property type="term" value="F:tubulin binding"/>
    <property type="evidence" value="ECO:0000318"/>
    <property type="project" value="GO_Central"/>
</dbReference>
<dbReference type="EMBL" id="DS113237">
    <property type="protein sequence ID" value="EAY16880.1"/>
    <property type="molecule type" value="Genomic_DNA"/>
</dbReference>
<keyword evidence="7" id="KW-1185">Reference proteome</keyword>
<dbReference type="PANTHER" id="PTHR12241:SF162">
    <property type="entry name" value="TUBULIN MONOGLUTAMYLASE TTLL4"/>
    <property type="match status" value="1"/>
</dbReference>
<dbReference type="AlphaFoldDB" id="A2DRT3"/>
<gene>
    <name evidence="6" type="ORF">TVAG_150310</name>
</gene>
<dbReference type="GO" id="GO:0070740">
    <property type="term" value="F:tubulin-glutamic acid ligase activity"/>
    <property type="evidence" value="ECO:0000318"/>
    <property type="project" value="GO_Central"/>
</dbReference>
<dbReference type="GO" id="GO:0000226">
    <property type="term" value="P:microtubule cytoskeleton organization"/>
    <property type="evidence" value="ECO:0000318"/>
    <property type="project" value="GO_Central"/>
</dbReference>
<dbReference type="FunCoup" id="A2DRT3">
    <property type="interactions" value="1"/>
</dbReference>
<accession>A2DRT3</accession>
<dbReference type="VEuPathDB" id="TrichDB:TVAG_150310"/>
<dbReference type="InterPro" id="IPR004344">
    <property type="entry name" value="TTL/TTLL_fam"/>
</dbReference>
<reference evidence="6" key="2">
    <citation type="journal article" date="2007" name="Science">
        <title>Draft genome sequence of the sexually transmitted pathogen Trichomonas vaginalis.</title>
        <authorList>
            <person name="Carlton J.M."/>
            <person name="Hirt R.P."/>
            <person name="Silva J.C."/>
            <person name="Delcher A.L."/>
            <person name="Schatz M."/>
            <person name="Zhao Q."/>
            <person name="Wortman J.R."/>
            <person name="Bidwell S.L."/>
            <person name="Alsmark U.C.M."/>
            <person name="Besteiro S."/>
            <person name="Sicheritz-Ponten T."/>
            <person name="Noel C.J."/>
            <person name="Dacks J.B."/>
            <person name="Foster P.G."/>
            <person name="Simillion C."/>
            <person name="Van de Peer Y."/>
            <person name="Miranda-Saavedra D."/>
            <person name="Barton G.J."/>
            <person name="Westrop G.D."/>
            <person name="Mueller S."/>
            <person name="Dessi D."/>
            <person name="Fiori P.L."/>
            <person name="Ren Q."/>
            <person name="Paulsen I."/>
            <person name="Zhang H."/>
            <person name="Bastida-Corcuera F.D."/>
            <person name="Simoes-Barbosa A."/>
            <person name="Brown M.T."/>
            <person name="Hayes R.D."/>
            <person name="Mukherjee M."/>
            <person name="Okumura C.Y."/>
            <person name="Schneider R."/>
            <person name="Smith A.J."/>
            <person name="Vanacova S."/>
            <person name="Villalvazo M."/>
            <person name="Haas B.J."/>
            <person name="Pertea M."/>
            <person name="Feldblyum T.V."/>
            <person name="Utterback T.R."/>
            <person name="Shu C.L."/>
            <person name="Osoegawa K."/>
            <person name="de Jong P.J."/>
            <person name="Hrdy I."/>
            <person name="Horvathova L."/>
            <person name="Zubacova Z."/>
            <person name="Dolezal P."/>
            <person name="Malik S.B."/>
            <person name="Logsdon J.M. Jr."/>
            <person name="Henze K."/>
            <person name="Gupta A."/>
            <person name="Wang C.C."/>
            <person name="Dunne R.L."/>
            <person name="Upcroft J.A."/>
            <person name="Upcroft P."/>
            <person name="White O."/>
            <person name="Salzberg S.L."/>
            <person name="Tang P."/>
            <person name="Chiu C.-H."/>
            <person name="Lee Y.-S."/>
            <person name="Embley T.M."/>
            <person name="Coombs G.H."/>
            <person name="Mottram J.C."/>
            <person name="Tachezy J."/>
            <person name="Fraser-Liggett C.M."/>
            <person name="Johnson P.J."/>
        </authorList>
    </citation>
    <scope>NUCLEOTIDE SEQUENCE [LARGE SCALE GENOMIC DNA]</scope>
    <source>
        <strain evidence="6">G3</strain>
    </source>
</reference>
<proteinExistence type="predicted"/>
<dbReference type="Gene3D" id="3.30.470.20">
    <property type="entry name" value="ATP-grasp fold, B domain"/>
    <property type="match status" value="1"/>
</dbReference>
<dbReference type="InterPro" id="IPR011761">
    <property type="entry name" value="ATP-grasp"/>
</dbReference>
<dbReference type="KEGG" id="tva:4774892"/>
<dbReference type="Proteomes" id="UP000001542">
    <property type="component" value="Unassembled WGS sequence"/>
</dbReference>
<reference evidence="6" key="1">
    <citation type="submission" date="2006-10" db="EMBL/GenBank/DDBJ databases">
        <authorList>
            <person name="Amadeo P."/>
            <person name="Zhao Q."/>
            <person name="Wortman J."/>
            <person name="Fraser-Liggett C."/>
            <person name="Carlton J."/>
        </authorList>
    </citation>
    <scope>NUCLEOTIDE SEQUENCE</scope>
    <source>
        <strain evidence="6">G3</strain>
    </source>
</reference>
<organism evidence="6 7">
    <name type="scientific">Trichomonas vaginalis (strain ATCC PRA-98 / G3)</name>
    <dbReference type="NCBI Taxonomy" id="412133"/>
    <lineage>
        <taxon>Eukaryota</taxon>
        <taxon>Metamonada</taxon>
        <taxon>Parabasalia</taxon>
        <taxon>Trichomonadida</taxon>
        <taxon>Trichomonadidae</taxon>
        <taxon>Trichomonas</taxon>
    </lineage>
</organism>
<dbReference type="eggNOG" id="KOG2156">
    <property type="taxonomic scope" value="Eukaryota"/>
</dbReference>
<dbReference type="PANTHER" id="PTHR12241">
    <property type="entry name" value="TUBULIN POLYGLUTAMYLASE"/>
    <property type="match status" value="1"/>
</dbReference>
<evidence type="ECO:0000256" key="3">
    <source>
        <dbReference type="ARBA" id="ARBA00022840"/>
    </source>
</evidence>
<keyword evidence="1 6" id="KW-0436">Ligase</keyword>
<evidence type="ECO:0000256" key="1">
    <source>
        <dbReference type="ARBA" id="ARBA00022598"/>
    </source>
</evidence>
<keyword evidence="3 4" id="KW-0067">ATP-binding</keyword>
<dbReference type="PROSITE" id="PS50975">
    <property type="entry name" value="ATP_GRASP"/>
    <property type="match status" value="1"/>
</dbReference>
<dbReference type="SMR" id="A2DRT3"/>
<sequence length="459" mass="52623">MSSVYDQVMKKYPYPVQFFKFCTPFESIPPQPCQANYFKTGYAARLIHSVLRKSGFKEVQDLEDANVIVGGKLSNENLECEYLTQRTNHYENTFALGSKAGYHHIMRELEQRIHEIPSFYPETYLLPEERGKLLEAFPSSPLWIQKPAGGSRGNGISVIDEPPNPSIKRVVVQKYLDHPLLINGLKFDLRFYVLVTSLVPLRIYAFDNGLVRLATEPYEENHDSITNKSAHLTNFSINKENENFHVTNDLAEDGKGNKWSHHPFWPWLKEQGFDCDEIRSKIEDAFVTCIMASRETFRQQPRLRESFELFGFDVILSKEGDIHILEVNVSPALGTSSNLDMAIKAPLVKDLLNVALIPQPTETANFIEEKMLKRDDEDICAAVSICEYEIAQKRLGGFRCIYPTPERVTKLKKYMEHTEPEDLALEKWITSNDTEKTEYLTGLLQHFNEAVKNSKEGSN</sequence>
<evidence type="ECO:0000313" key="6">
    <source>
        <dbReference type="EMBL" id="EAY16880.1"/>
    </source>
</evidence>
<dbReference type="GO" id="GO:0036064">
    <property type="term" value="C:ciliary basal body"/>
    <property type="evidence" value="ECO:0000318"/>
    <property type="project" value="GO_Central"/>
</dbReference>
<dbReference type="PROSITE" id="PS51221">
    <property type="entry name" value="TTL"/>
    <property type="match status" value="1"/>
</dbReference>
<evidence type="ECO:0000259" key="5">
    <source>
        <dbReference type="PROSITE" id="PS50975"/>
    </source>
</evidence>
<protein>
    <submittedName>
        <fullName evidence="6">Tubulin-tyrosine ligase family protein</fullName>
    </submittedName>
</protein>